<keyword evidence="5 8" id="KW-0472">Membrane</keyword>
<dbReference type="SUPFAM" id="SSF81321">
    <property type="entry name" value="Family A G protein-coupled receptor-like"/>
    <property type="match status" value="1"/>
</dbReference>
<name>A0A843X2A1_COLES</name>
<dbReference type="AlphaFoldDB" id="A0A843X2A1"/>
<sequence length="130" mass="13995">MSPPGSQIAAAVAAASGGLTPGDRRVLAAVNVGASSLSLVGSAFIVLCYLLFKELRKFSFKLIFFLALSDMLSSFFTIVGWRSKKGMNGRRWQSGRNLPLALPFRSPEGGVLSEKKLGQHVDCYDAGKWV</sequence>
<dbReference type="Proteomes" id="UP000652761">
    <property type="component" value="Unassembled WGS sequence"/>
</dbReference>
<accession>A0A843X2A1</accession>
<dbReference type="GO" id="GO:0007189">
    <property type="term" value="P:adenylate cyclase-activating G protein-coupled receptor signaling pathway"/>
    <property type="evidence" value="ECO:0007669"/>
    <property type="project" value="TreeGrafter"/>
</dbReference>
<dbReference type="PANTHER" id="PTHR23112:SF0">
    <property type="entry name" value="TRANSMEMBRANE PROTEIN 116"/>
    <property type="match status" value="1"/>
</dbReference>
<dbReference type="OrthoDB" id="100006at2759"/>
<evidence type="ECO:0000256" key="2">
    <source>
        <dbReference type="ARBA" id="ARBA00022692"/>
    </source>
</evidence>
<organism evidence="9 10">
    <name type="scientific">Colocasia esculenta</name>
    <name type="common">Wild taro</name>
    <name type="synonym">Arum esculentum</name>
    <dbReference type="NCBI Taxonomy" id="4460"/>
    <lineage>
        <taxon>Eukaryota</taxon>
        <taxon>Viridiplantae</taxon>
        <taxon>Streptophyta</taxon>
        <taxon>Embryophyta</taxon>
        <taxon>Tracheophyta</taxon>
        <taxon>Spermatophyta</taxon>
        <taxon>Magnoliopsida</taxon>
        <taxon>Liliopsida</taxon>
        <taxon>Araceae</taxon>
        <taxon>Aroideae</taxon>
        <taxon>Colocasieae</taxon>
        <taxon>Colocasia</taxon>
    </lineage>
</organism>
<feature type="transmembrane region" description="Helical" evidence="8">
    <location>
        <begin position="26"/>
        <end position="52"/>
    </location>
</feature>
<dbReference type="PRINTS" id="PR02001">
    <property type="entry name" value="GCR1CAMPR"/>
</dbReference>
<keyword evidence="3 8" id="KW-1133">Transmembrane helix</keyword>
<dbReference type="Gene3D" id="1.20.1070.10">
    <property type="entry name" value="Rhodopsin 7-helix transmembrane proteins"/>
    <property type="match status" value="1"/>
</dbReference>
<dbReference type="EMBL" id="NMUH01004367">
    <property type="protein sequence ID" value="MQM09410.1"/>
    <property type="molecule type" value="Genomic_DNA"/>
</dbReference>
<keyword evidence="10" id="KW-1185">Reference proteome</keyword>
<evidence type="ECO:0000313" key="9">
    <source>
        <dbReference type="EMBL" id="MQM09410.1"/>
    </source>
</evidence>
<proteinExistence type="predicted"/>
<keyword evidence="6" id="KW-0675">Receptor</keyword>
<evidence type="ECO:0000256" key="7">
    <source>
        <dbReference type="ARBA" id="ARBA00023224"/>
    </source>
</evidence>
<comment type="caution">
    <text evidence="9">The sequence shown here is derived from an EMBL/GenBank/DDBJ whole genome shotgun (WGS) entry which is preliminary data.</text>
</comment>
<dbReference type="PRINTS" id="PR02000">
    <property type="entry name" value="GCR1PLANT"/>
</dbReference>
<evidence type="ECO:0000256" key="3">
    <source>
        <dbReference type="ARBA" id="ARBA00022989"/>
    </source>
</evidence>
<feature type="transmembrane region" description="Helical" evidence="8">
    <location>
        <begin position="58"/>
        <end position="81"/>
    </location>
</feature>
<dbReference type="PANTHER" id="PTHR23112">
    <property type="entry name" value="G PROTEIN-COUPLED RECEPTOR 157-RELATED"/>
    <property type="match status" value="1"/>
</dbReference>
<reference evidence="9" key="1">
    <citation type="submission" date="2017-07" db="EMBL/GenBank/DDBJ databases">
        <title>Taro Niue Genome Assembly and Annotation.</title>
        <authorList>
            <person name="Atibalentja N."/>
            <person name="Keating K."/>
            <person name="Fields C.J."/>
        </authorList>
    </citation>
    <scope>NUCLEOTIDE SEQUENCE</scope>
    <source>
        <strain evidence="9">Niue_2</strain>
        <tissue evidence="9">Leaf</tissue>
    </source>
</reference>
<dbReference type="InterPro" id="IPR022343">
    <property type="entry name" value="GCR1-cAMP_receptor"/>
</dbReference>
<evidence type="ECO:0000313" key="10">
    <source>
        <dbReference type="Proteomes" id="UP000652761"/>
    </source>
</evidence>
<evidence type="ECO:0000256" key="1">
    <source>
        <dbReference type="ARBA" id="ARBA00004141"/>
    </source>
</evidence>
<evidence type="ECO:0000256" key="5">
    <source>
        <dbReference type="ARBA" id="ARBA00023136"/>
    </source>
</evidence>
<evidence type="ECO:0000256" key="8">
    <source>
        <dbReference type="SAM" id="Phobius"/>
    </source>
</evidence>
<dbReference type="GO" id="GO:0005886">
    <property type="term" value="C:plasma membrane"/>
    <property type="evidence" value="ECO:0007669"/>
    <property type="project" value="TreeGrafter"/>
</dbReference>
<evidence type="ECO:0000256" key="6">
    <source>
        <dbReference type="ARBA" id="ARBA00023170"/>
    </source>
</evidence>
<protein>
    <submittedName>
        <fullName evidence="9">Uncharacterized protein</fullName>
    </submittedName>
</protein>
<dbReference type="GO" id="GO:0004930">
    <property type="term" value="F:G protein-coupled receptor activity"/>
    <property type="evidence" value="ECO:0007669"/>
    <property type="project" value="UniProtKB-KW"/>
</dbReference>
<keyword evidence="4" id="KW-0297">G-protein coupled receptor</keyword>
<gene>
    <name evidence="9" type="ORF">Taro_042281</name>
</gene>
<keyword evidence="2 8" id="KW-0812">Transmembrane</keyword>
<comment type="subcellular location">
    <subcellularLocation>
        <location evidence="1">Membrane</location>
        <topology evidence="1">Multi-pass membrane protein</topology>
    </subcellularLocation>
</comment>
<dbReference type="InterPro" id="IPR022340">
    <property type="entry name" value="GPCR_GCR1_put"/>
</dbReference>
<evidence type="ECO:0000256" key="4">
    <source>
        <dbReference type="ARBA" id="ARBA00023040"/>
    </source>
</evidence>
<keyword evidence="7" id="KW-0807">Transducer</keyword>